<comment type="similarity">
    <text evidence="2 9">Belongs to the FKBP-type PPIase family. Tig subfamily.</text>
</comment>
<dbReference type="AlphaFoldDB" id="A0A2G9YWC1"/>
<dbReference type="InterPro" id="IPR027304">
    <property type="entry name" value="Trigger_fact/SurA_dom_sf"/>
</dbReference>
<keyword evidence="5 9" id="KW-0697">Rotamase</keyword>
<dbReference type="GO" id="GO:0051301">
    <property type="term" value="P:cell division"/>
    <property type="evidence" value="ECO:0007669"/>
    <property type="project" value="UniProtKB-KW"/>
</dbReference>
<dbReference type="Gene3D" id="3.30.70.1050">
    <property type="entry name" value="Trigger factor ribosome-binding domain"/>
    <property type="match status" value="1"/>
</dbReference>
<dbReference type="InterPro" id="IPR005215">
    <property type="entry name" value="Trig_fac"/>
</dbReference>
<comment type="subcellular location">
    <subcellularLocation>
        <location evidence="9">Cytoplasm</location>
    </subcellularLocation>
    <text evidence="9">About half TF is bound to the ribosome near the polypeptide exit tunnel while the other half is free in the cytoplasm.</text>
</comment>
<dbReference type="EMBL" id="PCRP01000045">
    <property type="protein sequence ID" value="PIP23534.1"/>
    <property type="molecule type" value="Genomic_DNA"/>
</dbReference>
<evidence type="ECO:0000256" key="2">
    <source>
        <dbReference type="ARBA" id="ARBA00005464"/>
    </source>
</evidence>
<evidence type="ECO:0000256" key="4">
    <source>
        <dbReference type="ARBA" id="ARBA00016902"/>
    </source>
</evidence>
<dbReference type="Pfam" id="PF00254">
    <property type="entry name" value="FKBP_C"/>
    <property type="match status" value="1"/>
</dbReference>
<dbReference type="InterPro" id="IPR037041">
    <property type="entry name" value="Trigger_fac_C_sf"/>
</dbReference>
<feature type="domain" description="Trigger factor ribosome-binding bacterial" evidence="11">
    <location>
        <begin position="2"/>
        <end position="145"/>
    </location>
</feature>
<gene>
    <name evidence="9 13" type="primary">tig</name>
    <name evidence="13" type="ORF">COX36_02825</name>
</gene>
<dbReference type="HAMAP" id="MF_00303">
    <property type="entry name" value="Trigger_factor_Tig"/>
    <property type="match status" value="1"/>
</dbReference>
<dbReference type="InterPro" id="IPR036611">
    <property type="entry name" value="Trigger_fac_ribosome-bd_sf"/>
</dbReference>
<evidence type="ECO:0000259" key="10">
    <source>
        <dbReference type="Pfam" id="PF00254"/>
    </source>
</evidence>
<keyword evidence="9" id="KW-0131">Cell cycle</keyword>
<dbReference type="InterPro" id="IPR008881">
    <property type="entry name" value="Trigger_fac_ribosome-bd_bac"/>
</dbReference>
<evidence type="ECO:0000313" key="13">
    <source>
        <dbReference type="EMBL" id="PIP23534.1"/>
    </source>
</evidence>
<dbReference type="SUPFAM" id="SSF54534">
    <property type="entry name" value="FKBP-like"/>
    <property type="match status" value="1"/>
</dbReference>
<dbReference type="Gene3D" id="1.10.3120.10">
    <property type="entry name" value="Trigger factor, C-terminal domain"/>
    <property type="match status" value="1"/>
</dbReference>
<dbReference type="EC" id="5.2.1.8" evidence="3 9"/>
<keyword evidence="6 9" id="KW-0143">Chaperone</keyword>
<comment type="domain">
    <text evidence="9">Consists of 3 domains; the N-terminus binds the ribosome, the middle domain has PPIase activity, while the C-terminus has intrinsic chaperone activity on its own.</text>
</comment>
<dbReference type="Pfam" id="PF05698">
    <property type="entry name" value="Trigger_C"/>
    <property type="match status" value="1"/>
</dbReference>
<feature type="domain" description="Trigger factor C-terminal" evidence="12">
    <location>
        <begin position="262"/>
        <end position="420"/>
    </location>
</feature>
<dbReference type="Pfam" id="PF05697">
    <property type="entry name" value="Trigger_N"/>
    <property type="match status" value="1"/>
</dbReference>
<name>A0A2G9YWC1_9BACT</name>
<evidence type="ECO:0000256" key="8">
    <source>
        <dbReference type="ARBA" id="ARBA00029986"/>
    </source>
</evidence>
<dbReference type="GO" id="GO:0005737">
    <property type="term" value="C:cytoplasm"/>
    <property type="evidence" value="ECO:0007669"/>
    <property type="project" value="UniProtKB-SubCell"/>
</dbReference>
<evidence type="ECO:0000256" key="1">
    <source>
        <dbReference type="ARBA" id="ARBA00000971"/>
    </source>
</evidence>
<protein>
    <recommendedName>
        <fullName evidence="4 9">Trigger factor</fullName>
        <shortName evidence="9">TF</shortName>
        <ecNumber evidence="3 9">5.2.1.8</ecNumber>
    </recommendedName>
    <alternativeName>
        <fullName evidence="8 9">PPIase</fullName>
    </alternativeName>
</protein>
<comment type="caution">
    <text evidence="13">The sequence shown here is derived from an EMBL/GenBank/DDBJ whole genome shotgun (WGS) entry which is preliminary data.</text>
</comment>
<dbReference type="InterPro" id="IPR046357">
    <property type="entry name" value="PPIase_dom_sf"/>
</dbReference>
<comment type="function">
    <text evidence="9">Involved in protein export. Acts as a chaperone by maintaining the newly synthesized protein in an open conformation. Functions as a peptidyl-prolyl cis-trans isomerase.</text>
</comment>
<dbReference type="InterPro" id="IPR001179">
    <property type="entry name" value="PPIase_FKBP_dom"/>
</dbReference>
<reference evidence="13 14" key="1">
    <citation type="submission" date="2017-09" db="EMBL/GenBank/DDBJ databases">
        <title>Depth-based differentiation of microbial function through sediment-hosted aquifers and enrichment of novel symbionts in the deep terrestrial subsurface.</title>
        <authorList>
            <person name="Probst A.J."/>
            <person name="Ladd B."/>
            <person name="Jarett J.K."/>
            <person name="Geller-Mcgrath D.E."/>
            <person name="Sieber C.M."/>
            <person name="Emerson J.B."/>
            <person name="Anantharaman K."/>
            <person name="Thomas B.C."/>
            <person name="Malmstrom R."/>
            <person name="Stieglmeier M."/>
            <person name="Klingl A."/>
            <person name="Woyke T."/>
            <person name="Ryan C.M."/>
            <person name="Banfield J.F."/>
        </authorList>
    </citation>
    <scope>NUCLEOTIDE SEQUENCE [LARGE SCALE GENOMIC DNA]</scope>
    <source>
        <strain evidence="13">CG23_combo_of_CG06-09_8_20_14_all_38_19</strain>
    </source>
</reference>
<dbReference type="InterPro" id="IPR008880">
    <property type="entry name" value="Trigger_fac_C"/>
</dbReference>
<comment type="catalytic activity">
    <reaction evidence="1 9">
        <text>[protein]-peptidylproline (omega=180) = [protein]-peptidylproline (omega=0)</text>
        <dbReference type="Rhea" id="RHEA:16237"/>
        <dbReference type="Rhea" id="RHEA-COMP:10747"/>
        <dbReference type="Rhea" id="RHEA-COMP:10748"/>
        <dbReference type="ChEBI" id="CHEBI:83833"/>
        <dbReference type="ChEBI" id="CHEBI:83834"/>
        <dbReference type="EC" id="5.2.1.8"/>
    </reaction>
</comment>
<evidence type="ECO:0000259" key="12">
    <source>
        <dbReference type="Pfam" id="PF05698"/>
    </source>
</evidence>
<evidence type="ECO:0000256" key="7">
    <source>
        <dbReference type="ARBA" id="ARBA00023235"/>
    </source>
</evidence>
<keyword evidence="9" id="KW-0963">Cytoplasm</keyword>
<dbReference type="GO" id="GO:0015031">
    <property type="term" value="P:protein transport"/>
    <property type="evidence" value="ECO:0007669"/>
    <property type="project" value="UniProtKB-UniRule"/>
</dbReference>
<sequence length="427" mass="49120">MMKTLIKNLSESQIEILFEVSVEEFEEHYQKAISNLAQNLKINGFRPGKVPPEIAEKEIASAKILEEAAGLAAKEEYVKFIVEKKLEVLGKPEIQVLKLAKGNPFEFKAKTWILPEVVLPDYRLIASRIKKREIKIEEREIEDALGWLRKSRASFTPKSGPCEEDDFVEILYSSPQIEGKREFQDSFILGQGGFIPGFEDNLRRMSAGEEKEFILDFPESSTKPEFSGKKINFKVRLKSVQIVVLPEITDDWAKSVGKFENISDLKKSIKVSLLQEKEMIEAQRVRSEILEKISQNVKIDLPEVLINLEKEKMLAEFKEKINSDFKISFQDYLSKINKTEKDISDSIALEAKKRVKNFLIIREIGKKENIQISETEVTEEINRTLSRYSDVKKAGKELDLEKLKIYTEGEIRNEKVLQLLESLSNKV</sequence>
<proteinExistence type="inferred from homology"/>
<dbReference type="SUPFAM" id="SSF102735">
    <property type="entry name" value="Trigger factor ribosome-binding domain"/>
    <property type="match status" value="1"/>
</dbReference>
<keyword evidence="7 9" id="KW-0413">Isomerase</keyword>
<evidence type="ECO:0000256" key="6">
    <source>
        <dbReference type="ARBA" id="ARBA00023186"/>
    </source>
</evidence>
<dbReference type="Proteomes" id="UP000230273">
    <property type="component" value="Unassembled WGS sequence"/>
</dbReference>
<dbReference type="GO" id="GO:0003755">
    <property type="term" value="F:peptidyl-prolyl cis-trans isomerase activity"/>
    <property type="evidence" value="ECO:0007669"/>
    <property type="project" value="UniProtKB-UniRule"/>
</dbReference>
<evidence type="ECO:0000313" key="14">
    <source>
        <dbReference type="Proteomes" id="UP000230273"/>
    </source>
</evidence>
<evidence type="ECO:0000256" key="9">
    <source>
        <dbReference type="HAMAP-Rule" id="MF_00303"/>
    </source>
</evidence>
<organism evidence="13 14">
    <name type="scientific">Candidatus Nealsonbacteria bacterium CG23_combo_of_CG06-09_8_20_14_all_38_19</name>
    <dbReference type="NCBI Taxonomy" id="1974721"/>
    <lineage>
        <taxon>Bacteria</taxon>
        <taxon>Candidatus Nealsoniibacteriota</taxon>
    </lineage>
</organism>
<dbReference type="SUPFAM" id="SSF109998">
    <property type="entry name" value="Triger factor/SurA peptide-binding domain-like"/>
    <property type="match status" value="1"/>
</dbReference>
<dbReference type="PIRSF" id="PIRSF003095">
    <property type="entry name" value="Trigger_factor"/>
    <property type="match status" value="1"/>
</dbReference>
<accession>A0A2G9YWC1</accession>
<dbReference type="GO" id="GO:0006457">
    <property type="term" value="P:protein folding"/>
    <property type="evidence" value="ECO:0007669"/>
    <property type="project" value="UniProtKB-UniRule"/>
</dbReference>
<feature type="domain" description="PPIase FKBP-type" evidence="10">
    <location>
        <begin position="164"/>
        <end position="228"/>
    </location>
</feature>
<evidence type="ECO:0000259" key="11">
    <source>
        <dbReference type="Pfam" id="PF05697"/>
    </source>
</evidence>
<dbReference type="NCBIfam" id="TIGR00115">
    <property type="entry name" value="tig"/>
    <property type="match status" value="1"/>
</dbReference>
<dbReference type="Gene3D" id="3.10.50.40">
    <property type="match status" value="1"/>
</dbReference>
<evidence type="ECO:0000256" key="5">
    <source>
        <dbReference type="ARBA" id="ARBA00023110"/>
    </source>
</evidence>
<evidence type="ECO:0000256" key="3">
    <source>
        <dbReference type="ARBA" id="ARBA00013194"/>
    </source>
</evidence>
<keyword evidence="9" id="KW-0132">Cell division</keyword>